<dbReference type="PROSITE" id="PS50801">
    <property type="entry name" value="STAS"/>
    <property type="match status" value="1"/>
</dbReference>
<proteinExistence type="predicted"/>
<reference evidence="2 3" key="1">
    <citation type="submission" date="2016-10" db="EMBL/GenBank/DDBJ databases">
        <authorList>
            <person name="de Groot N.N."/>
        </authorList>
    </citation>
    <scope>NUCLEOTIDE SEQUENCE [LARGE SCALE GENOMIC DNA]</scope>
    <source>
        <strain evidence="2 3">DSM 44892</strain>
    </source>
</reference>
<accession>A0A1G8RKM8</accession>
<dbReference type="Gene3D" id="3.30.750.24">
    <property type="entry name" value="STAS domain"/>
    <property type="match status" value="1"/>
</dbReference>
<evidence type="ECO:0000259" key="1">
    <source>
        <dbReference type="PROSITE" id="PS50801"/>
    </source>
</evidence>
<dbReference type="Pfam" id="PF01740">
    <property type="entry name" value="STAS"/>
    <property type="match status" value="1"/>
</dbReference>
<keyword evidence="3" id="KW-1185">Reference proteome</keyword>
<sequence>MTAIATKKVATHDLLAGALASRNHNTCDPSVTIASCATAEFTGVAITPRLVLVSVRGDIDLCSADALRDFARDQCGESTDVLLDLSRVQFFGTAGLAVFTGLERATRGFGRAWALVGGRPVHRLLRAVGQTDLFPCFEALDAALVSLGSRHDAPAARTTP</sequence>
<dbReference type="GO" id="GO:0043856">
    <property type="term" value="F:anti-sigma factor antagonist activity"/>
    <property type="evidence" value="ECO:0007669"/>
    <property type="project" value="TreeGrafter"/>
</dbReference>
<gene>
    <name evidence="2" type="ORF">SAMN05444695_11810</name>
</gene>
<organism evidence="2 3">
    <name type="scientific">Rhodococcus triatomae</name>
    <dbReference type="NCBI Taxonomy" id="300028"/>
    <lineage>
        <taxon>Bacteria</taxon>
        <taxon>Bacillati</taxon>
        <taxon>Actinomycetota</taxon>
        <taxon>Actinomycetes</taxon>
        <taxon>Mycobacteriales</taxon>
        <taxon>Nocardiaceae</taxon>
        <taxon>Rhodococcus</taxon>
    </lineage>
</organism>
<dbReference type="SUPFAM" id="SSF52091">
    <property type="entry name" value="SpoIIaa-like"/>
    <property type="match status" value="1"/>
</dbReference>
<dbReference type="InterPro" id="IPR002645">
    <property type="entry name" value="STAS_dom"/>
</dbReference>
<dbReference type="PANTHER" id="PTHR33495">
    <property type="entry name" value="ANTI-SIGMA FACTOR ANTAGONIST TM_1081-RELATED-RELATED"/>
    <property type="match status" value="1"/>
</dbReference>
<dbReference type="EMBL" id="FNDN01000018">
    <property type="protein sequence ID" value="SDJ16920.1"/>
    <property type="molecule type" value="Genomic_DNA"/>
</dbReference>
<dbReference type="PANTHER" id="PTHR33495:SF2">
    <property type="entry name" value="ANTI-SIGMA FACTOR ANTAGONIST TM_1081-RELATED"/>
    <property type="match status" value="1"/>
</dbReference>
<dbReference type="RefSeq" id="WP_367890093.1">
    <property type="nucleotide sequence ID" value="NZ_CP048814.1"/>
</dbReference>
<dbReference type="CDD" id="cd07043">
    <property type="entry name" value="STAS_anti-anti-sigma_factors"/>
    <property type="match status" value="1"/>
</dbReference>
<protein>
    <submittedName>
        <fullName evidence="2">Anti-anti-sigma factor</fullName>
    </submittedName>
</protein>
<dbReference type="InterPro" id="IPR036513">
    <property type="entry name" value="STAS_dom_sf"/>
</dbReference>
<evidence type="ECO:0000313" key="3">
    <source>
        <dbReference type="Proteomes" id="UP000183263"/>
    </source>
</evidence>
<evidence type="ECO:0000313" key="2">
    <source>
        <dbReference type="EMBL" id="SDJ16920.1"/>
    </source>
</evidence>
<dbReference type="AlphaFoldDB" id="A0A1G8RKM8"/>
<feature type="domain" description="STAS" evidence="1">
    <location>
        <begin position="40"/>
        <end position="157"/>
    </location>
</feature>
<dbReference type="Proteomes" id="UP000183263">
    <property type="component" value="Unassembled WGS sequence"/>
</dbReference>
<name>A0A1G8RKM8_9NOCA</name>